<reference evidence="1 2" key="1">
    <citation type="submission" date="2019-02" db="EMBL/GenBank/DDBJ databases">
        <title>Genomic Encyclopedia of Type Strains, Phase IV (KMG-IV): sequencing the most valuable type-strain genomes for metagenomic binning, comparative biology and taxonomic classification.</title>
        <authorList>
            <person name="Goeker M."/>
        </authorList>
    </citation>
    <scope>NUCLEOTIDE SEQUENCE [LARGE SCALE GENOMIC DNA]</scope>
    <source>
        <strain evidence="1 2">DSM 21056</strain>
    </source>
</reference>
<dbReference type="EMBL" id="SHLI01000001">
    <property type="protein sequence ID" value="RZU98294.1"/>
    <property type="molecule type" value="Genomic_DNA"/>
</dbReference>
<protein>
    <submittedName>
        <fullName evidence="1">Lycopene beta-cyclase</fullName>
    </submittedName>
</protein>
<accession>A0A4Q8CZ97</accession>
<gene>
    <name evidence="1" type="ORF">EV698_0538</name>
</gene>
<keyword evidence="2" id="KW-1185">Reference proteome</keyword>
<dbReference type="Pfam" id="PF05834">
    <property type="entry name" value="Lycopene_cycl"/>
    <property type="match status" value="1"/>
</dbReference>
<dbReference type="InterPro" id="IPR036188">
    <property type="entry name" value="FAD/NAD-bd_sf"/>
</dbReference>
<dbReference type="Proteomes" id="UP000292298">
    <property type="component" value="Unassembled WGS sequence"/>
</dbReference>
<dbReference type="SUPFAM" id="SSF51905">
    <property type="entry name" value="FAD/NAD(P)-binding domain"/>
    <property type="match status" value="1"/>
</dbReference>
<dbReference type="Gene3D" id="3.50.50.60">
    <property type="entry name" value="FAD/NAD(P)-binding domain"/>
    <property type="match status" value="1"/>
</dbReference>
<dbReference type="AlphaFoldDB" id="A0A4Q8CZ97"/>
<name>A0A4Q8CZ97_9GAMM</name>
<organism evidence="1 2">
    <name type="scientific">Spiribacter vilamensis</name>
    <dbReference type="NCBI Taxonomy" id="531306"/>
    <lineage>
        <taxon>Bacteria</taxon>
        <taxon>Pseudomonadati</taxon>
        <taxon>Pseudomonadota</taxon>
        <taxon>Gammaproteobacteria</taxon>
        <taxon>Chromatiales</taxon>
        <taxon>Ectothiorhodospiraceae</taxon>
        <taxon>Spiribacter</taxon>
    </lineage>
</organism>
<evidence type="ECO:0000313" key="2">
    <source>
        <dbReference type="Proteomes" id="UP000292298"/>
    </source>
</evidence>
<proteinExistence type="predicted"/>
<evidence type="ECO:0000313" key="1">
    <source>
        <dbReference type="EMBL" id="RZU98294.1"/>
    </source>
</evidence>
<comment type="caution">
    <text evidence="1">The sequence shown here is derived from an EMBL/GenBank/DDBJ whole genome shotgun (WGS) entry which is preliminary data.</text>
</comment>
<dbReference type="OrthoDB" id="5793379at2"/>
<sequence>MKHFDLALIGFGAATMSLAVRLAARYPGRIAIIEPRQLPSDDRTWCGWRLVDHPFVDQATQIWTRWAVSHGGREIIRGSDQTPYEMLRASAVQAQALDVIGTRQDWSLFAGSALQAAERHDSAWSLTLDSGETLTATRVMDSRPPALALDRPWVWQSFVGRELTGPGLAGESPVRLMDFVDDTTPLLTFVYELPIGPGHRLIELTRFAPQRPSLSELGGQLDRILADRGLAAHTVVREESSHLPMAPIPSYDQEGWMRVGTAGGSMRPATGYTFHDIQRWADVCAEALVAGQAPRAPSRRSLMDWLDGVFLESLWRHRPVGAAGEPFVRLFDRTPPESMARFLMSRPQLADIGHILRALPPTPMLKAAMRHSCRRNRGVRIDSPTG</sequence>
<dbReference type="RefSeq" id="WP_130502624.1">
    <property type="nucleotide sequence ID" value="NZ_SHLI01000001.1"/>
</dbReference>